<dbReference type="Proteomes" id="UP000030752">
    <property type="component" value="Unassembled WGS sequence"/>
</dbReference>
<dbReference type="InterPro" id="IPR027417">
    <property type="entry name" value="P-loop_NTPase"/>
</dbReference>
<evidence type="ECO:0000259" key="2">
    <source>
        <dbReference type="SMART" id="SM00382"/>
    </source>
</evidence>
<dbReference type="AlphaFoldDB" id="W2RSL0"/>
<name>W2RSL0_CYPE1</name>
<reference evidence="3 4" key="1">
    <citation type="submission" date="2013-03" db="EMBL/GenBank/DDBJ databases">
        <title>The Genome Sequence of Phialophora europaea CBS 101466.</title>
        <authorList>
            <consortium name="The Broad Institute Genomics Platform"/>
            <person name="Cuomo C."/>
            <person name="de Hoog S."/>
            <person name="Gorbushina A."/>
            <person name="Walker B."/>
            <person name="Young S.K."/>
            <person name="Zeng Q."/>
            <person name="Gargeya S."/>
            <person name="Fitzgerald M."/>
            <person name="Haas B."/>
            <person name="Abouelleil A."/>
            <person name="Allen A.W."/>
            <person name="Alvarado L."/>
            <person name="Arachchi H.M."/>
            <person name="Berlin A.M."/>
            <person name="Chapman S.B."/>
            <person name="Gainer-Dewar J."/>
            <person name="Goldberg J."/>
            <person name="Griggs A."/>
            <person name="Gujja S."/>
            <person name="Hansen M."/>
            <person name="Howarth C."/>
            <person name="Imamovic A."/>
            <person name="Ireland A."/>
            <person name="Larimer J."/>
            <person name="McCowan C."/>
            <person name="Murphy C."/>
            <person name="Pearson M."/>
            <person name="Poon T.W."/>
            <person name="Priest M."/>
            <person name="Roberts A."/>
            <person name="Saif S."/>
            <person name="Shea T."/>
            <person name="Sisk P."/>
            <person name="Sykes S."/>
            <person name="Wortman J."/>
            <person name="Nusbaum C."/>
            <person name="Birren B."/>
        </authorList>
    </citation>
    <scope>NUCLEOTIDE SEQUENCE [LARGE SCALE GENOMIC DNA]</scope>
    <source>
        <strain evidence="3 4">CBS 101466</strain>
    </source>
</reference>
<dbReference type="VEuPathDB" id="FungiDB:HMPREF1541_05523"/>
<dbReference type="InParanoid" id="W2RSL0"/>
<dbReference type="PANTHER" id="PTHR46411">
    <property type="entry name" value="FAMILY ATPASE, PUTATIVE-RELATED"/>
    <property type="match status" value="1"/>
</dbReference>
<evidence type="ECO:0000256" key="1">
    <source>
        <dbReference type="SAM" id="MobiDB-lite"/>
    </source>
</evidence>
<dbReference type="SMART" id="SM00382">
    <property type="entry name" value="AAA"/>
    <property type="match status" value="1"/>
</dbReference>
<feature type="region of interest" description="Disordered" evidence="1">
    <location>
        <begin position="23"/>
        <end position="93"/>
    </location>
</feature>
<dbReference type="InterPro" id="IPR003593">
    <property type="entry name" value="AAA+_ATPase"/>
</dbReference>
<dbReference type="GeneID" id="19972862"/>
<dbReference type="SUPFAM" id="SSF52540">
    <property type="entry name" value="P-loop containing nucleoside triphosphate hydrolases"/>
    <property type="match status" value="1"/>
</dbReference>
<organism evidence="3 4">
    <name type="scientific">Cyphellophora europaea (strain CBS 101466)</name>
    <name type="common">Phialophora europaea</name>
    <dbReference type="NCBI Taxonomy" id="1220924"/>
    <lineage>
        <taxon>Eukaryota</taxon>
        <taxon>Fungi</taxon>
        <taxon>Dikarya</taxon>
        <taxon>Ascomycota</taxon>
        <taxon>Pezizomycotina</taxon>
        <taxon>Eurotiomycetes</taxon>
        <taxon>Chaetothyriomycetidae</taxon>
        <taxon>Chaetothyriales</taxon>
        <taxon>Cyphellophoraceae</taxon>
        <taxon>Cyphellophora</taxon>
    </lineage>
</organism>
<dbReference type="OrthoDB" id="10042665at2759"/>
<dbReference type="STRING" id="1220924.W2RSL0"/>
<dbReference type="CDD" id="cd19481">
    <property type="entry name" value="RecA-like_protease"/>
    <property type="match status" value="1"/>
</dbReference>
<dbReference type="GO" id="GO:0005524">
    <property type="term" value="F:ATP binding"/>
    <property type="evidence" value="ECO:0007669"/>
    <property type="project" value="InterPro"/>
</dbReference>
<feature type="domain" description="AAA+ ATPase" evidence="2">
    <location>
        <begin position="483"/>
        <end position="623"/>
    </location>
</feature>
<evidence type="ECO:0000313" key="4">
    <source>
        <dbReference type="Proteomes" id="UP000030752"/>
    </source>
</evidence>
<accession>W2RSL0</accession>
<proteinExistence type="predicted"/>
<dbReference type="PANTHER" id="PTHR46411:SF3">
    <property type="entry name" value="AAA+ ATPASE DOMAIN-CONTAINING PROTEIN"/>
    <property type="match status" value="1"/>
</dbReference>
<sequence>MATPVVAPGLDALATHFGLSLVDSDGNPVTCEEAEEAQKEEEQAEEDKESNEPSPPVGSLPSFTSIYQGEPDSEGRMTWSADEPKNVPEAAENEKTIGHAIIIRNGKSQDSRKKYEVHSLVIQSPHLKRALSTVFEGYPGVSCDLTRLIFDAPFKPFVHRWSRLMAYMEKPDNEPVMREHLQLLHSVLIAQLGETIKALEDYVQHGIVTFQHLWCVFAPSSVIVAPSSFRQTEALEVRYGDYVKTQCGLVFSISTRYIDFDGENFGWDARSVTISKFEGTREISSLRVVPIQFLPQAEVVRESLVQRGQTFESLAGRQYKSYSDSAIELVEDRRTGDEKEKIIHVNGRIVVDADSWNTHSPHESVEISPIPRVEAATNDIESDADSFDHVSASASETDEGKKSFQKLTDYQRLLATSLVRGYSLKLKKWLKFKLDAVEDIKWSSNAFENLVLPAQHKELVLALAQTQVGGGNAFDDVIAGKGRGMILLLTGPPGVGKTLTAESTAEHMRVPLFMMGAGDLGTDADEVEANLNNILTLVASWKAILLIDECDVFLEARSVHDLERNKLVSIFLRLLEYYEGILFLTTNRVSNMDAAFQSRIHITIDYAELEPESRVRIWNNFLRDIKYQTEFSKRDVEQLSHLELNGRQIKNILKASQLLAVSKKEPFMKRHVDVILAIEKWRPSNA</sequence>
<dbReference type="Pfam" id="PF00004">
    <property type="entry name" value="AAA"/>
    <property type="match status" value="1"/>
</dbReference>
<dbReference type="InterPro" id="IPR003959">
    <property type="entry name" value="ATPase_AAA_core"/>
</dbReference>
<keyword evidence="4" id="KW-1185">Reference proteome</keyword>
<evidence type="ECO:0000313" key="3">
    <source>
        <dbReference type="EMBL" id="ETN39300.1"/>
    </source>
</evidence>
<dbReference type="Gene3D" id="3.40.50.300">
    <property type="entry name" value="P-loop containing nucleotide triphosphate hydrolases"/>
    <property type="match status" value="1"/>
</dbReference>
<dbReference type="HOGENOM" id="CLU_004471_6_3_1"/>
<protein>
    <recommendedName>
        <fullName evidence="2">AAA+ ATPase domain-containing protein</fullName>
    </recommendedName>
</protein>
<dbReference type="Pfam" id="PF22942">
    <property type="entry name" value="DUF7025"/>
    <property type="match status" value="1"/>
</dbReference>
<dbReference type="InterPro" id="IPR054289">
    <property type="entry name" value="DUF7025"/>
</dbReference>
<feature type="compositionally biased region" description="Basic and acidic residues" evidence="1">
    <location>
        <begin position="82"/>
        <end position="93"/>
    </location>
</feature>
<dbReference type="GO" id="GO:0016887">
    <property type="term" value="F:ATP hydrolysis activity"/>
    <property type="evidence" value="ECO:0007669"/>
    <property type="project" value="InterPro"/>
</dbReference>
<dbReference type="eggNOG" id="KOG0742">
    <property type="taxonomic scope" value="Eukaryota"/>
</dbReference>
<dbReference type="RefSeq" id="XP_008718085.1">
    <property type="nucleotide sequence ID" value="XM_008719863.1"/>
</dbReference>
<gene>
    <name evidence="3" type="ORF">HMPREF1541_05523</name>
</gene>
<dbReference type="EMBL" id="KB822721">
    <property type="protein sequence ID" value="ETN39300.1"/>
    <property type="molecule type" value="Genomic_DNA"/>
</dbReference>